<evidence type="ECO:0000259" key="1">
    <source>
        <dbReference type="Pfam" id="PF07603"/>
    </source>
</evidence>
<dbReference type="Pfam" id="PF07603">
    <property type="entry name" value="Lcl_C"/>
    <property type="match status" value="1"/>
</dbReference>
<evidence type="ECO:0000313" key="2">
    <source>
        <dbReference type="EMBL" id="MPN12708.1"/>
    </source>
</evidence>
<gene>
    <name evidence="2" type="ORF">SDC9_160027</name>
</gene>
<reference evidence="2" key="1">
    <citation type="submission" date="2019-08" db="EMBL/GenBank/DDBJ databases">
        <authorList>
            <person name="Kucharzyk K."/>
            <person name="Murdoch R.W."/>
            <person name="Higgins S."/>
            <person name="Loffler F."/>
        </authorList>
    </citation>
    <scope>NUCLEOTIDE SEQUENCE</scope>
</reference>
<sequence>MTISTDRSSIEEIDLRDNFWGYDKTREMEEHGLDYNLLFINDWYDDFNKTKAIVAGYKAEPYENIGYLGDTYYPATTESSVEYAIGEAGPAGGLVFYDKGYYSYGWRYLEAAPSDLGAYVFGYYRATDNSDYLSTGTGYGIGSGRVNTEMLVETMGGEAYSNYDKDGVRTADYVAKKCTDYEAGGYDDWFLPSKDELDLMYRNLKKNNQGGFSGWYYWSSSEGSANYAWIQVFDNGTQGNLNRGSDFRVRPVRAF</sequence>
<name>A0A645FE84_9ZZZZ</name>
<dbReference type="InterPro" id="IPR011460">
    <property type="entry name" value="Lcl_C"/>
</dbReference>
<feature type="domain" description="Lcl C-terminal" evidence="1">
    <location>
        <begin position="170"/>
        <end position="253"/>
    </location>
</feature>
<comment type="caution">
    <text evidence="2">The sequence shown here is derived from an EMBL/GenBank/DDBJ whole genome shotgun (WGS) entry which is preliminary data.</text>
</comment>
<organism evidence="2">
    <name type="scientific">bioreactor metagenome</name>
    <dbReference type="NCBI Taxonomy" id="1076179"/>
    <lineage>
        <taxon>unclassified sequences</taxon>
        <taxon>metagenomes</taxon>
        <taxon>ecological metagenomes</taxon>
    </lineage>
</organism>
<dbReference type="AlphaFoldDB" id="A0A645FE84"/>
<dbReference type="EMBL" id="VSSQ01059110">
    <property type="protein sequence ID" value="MPN12708.1"/>
    <property type="molecule type" value="Genomic_DNA"/>
</dbReference>
<proteinExistence type="predicted"/>
<protein>
    <recommendedName>
        <fullName evidence="1">Lcl C-terminal domain-containing protein</fullName>
    </recommendedName>
</protein>
<accession>A0A645FE84</accession>